<evidence type="ECO:0000256" key="3">
    <source>
        <dbReference type="ARBA" id="ARBA00022801"/>
    </source>
</evidence>
<gene>
    <name evidence="8" type="ORF">V0288_18915</name>
</gene>
<dbReference type="Pfam" id="PF00884">
    <property type="entry name" value="Sulfatase"/>
    <property type="match status" value="1"/>
</dbReference>
<evidence type="ECO:0000313" key="8">
    <source>
        <dbReference type="EMBL" id="MEG3439205.1"/>
    </source>
</evidence>
<dbReference type="EMBL" id="JBAFSM010000042">
    <property type="protein sequence ID" value="MEG3439205.1"/>
    <property type="molecule type" value="Genomic_DNA"/>
</dbReference>
<evidence type="ECO:0000256" key="6">
    <source>
        <dbReference type="SAM" id="MobiDB-lite"/>
    </source>
</evidence>
<dbReference type="SUPFAM" id="SSF53649">
    <property type="entry name" value="Alkaline phosphatase-like"/>
    <property type="match status" value="1"/>
</dbReference>
<dbReference type="InterPro" id="IPR017850">
    <property type="entry name" value="Alkaline_phosphatase_core_sf"/>
</dbReference>
<reference evidence="8 9" key="1">
    <citation type="submission" date="2024-01" db="EMBL/GenBank/DDBJ databases">
        <title>Genomic insights into the taxonomy and metabolism of the cyanobacterium Pannus brasiliensis CCIBt3594.</title>
        <authorList>
            <person name="Machado M."/>
            <person name="Botero N.B."/>
            <person name="Andreote A.P.D."/>
            <person name="Feitosa A.M.T."/>
            <person name="Popin R."/>
            <person name="Sivonen K."/>
            <person name="Fiore M.F."/>
        </authorList>
    </citation>
    <scope>NUCLEOTIDE SEQUENCE [LARGE SCALE GENOMIC DNA]</scope>
    <source>
        <strain evidence="8 9">CCIBt3594</strain>
    </source>
</reference>
<dbReference type="PANTHER" id="PTHR10342">
    <property type="entry name" value="ARYLSULFATASE"/>
    <property type="match status" value="1"/>
</dbReference>
<keyword evidence="2" id="KW-0479">Metal-binding</keyword>
<dbReference type="GO" id="GO:0008484">
    <property type="term" value="F:sulfuric ester hydrolase activity"/>
    <property type="evidence" value="ECO:0007669"/>
    <property type="project" value="InterPro"/>
</dbReference>
<accession>A0AAW9QQN1</accession>
<evidence type="ECO:0000256" key="2">
    <source>
        <dbReference type="ARBA" id="ARBA00022723"/>
    </source>
</evidence>
<dbReference type="Proteomes" id="UP001328733">
    <property type="component" value="Unassembled WGS sequence"/>
</dbReference>
<keyword evidence="9" id="KW-1185">Reference proteome</keyword>
<evidence type="ECO:0000256" key="1">
    <source>
        <dbReference type="ARBA" id="ARBA00008779"/>
    </source>
</evidence>
<protein>
    <submittedName>
        <fullName evidence="8">Arylsulfatase</fullName>
    </submittedName>
</protein>
<dbReference type="CDD" id="cd16029">
    <property type="entry name" value="4-S"/>
    <property type="match status" value="1"/>
</dbReference>
<name>A0AAW9QQN1_9CHRO</name>
<dbReference type="InterPro" id="IPR000917">
    <property type="entry name" value="Sulfatase_N"/>
</dbReference>
<evidence type="ECO:0000259" key="7">
    <source>
        <dbReference type="Pfam" id="PF00884"/>
    </source>
</evidence>
<sequence length="485" mass="53611">MKFRAGSIGLLAVLLLALFSIGFRGGPLAVAEQPPSRPHIVYIMSDDQGWKDVGFHGSDIATPNLDRLARGGARLEQYYAHSMCTPSRAALMTGRYPYRYGLQTLVIPSAGKYGLATDEWLLPQALKETGYQTAIVGKWHLGHADPKYWPRQRGFDYQYGPLLGEIDYFTHQAHGKIDWYRNNELVREEGYVTTLLGQEAVKLIENHDPKTPLFLYLAFTAPHAPYQAPPEYLDRYAKISDPNRRAYAAMITAMDDQIGRVIAALDRRGMRDNTLIFFQSDNGGPRSAQVTGEVDTSGGTIPADNGPFRDGKGSLYEGGNRVVALANWPGQIPAGSVVNQPSHIVDLYPTLTGLAGVSSSKSKPLDGTNLWPALSDGKTSKRDEIVYSVEPFRAALRRGDWKLVWQVTLPPRVELFNLSRDPSEKTDLADQQPDLVSELKRQIELLSRDAVSPPLFLKEALGAAKSVLFTSVSTPEEAEEVENQP</sequence>
<dbReference type="PROSITE" id="PS00149">
    <property type="entry name" value="SULFATASE_2"/>
    <property type="match status" value="1"/>
</dbReference>
<dbReference type="InterPro" id="IPR047115">
    <property type="entry name" value="ARSB"/>
</dbReference>
<dbReference type="PROSITE" id="PS00523">
    <property type="entry name" value="SULFATASE_1"/>
    <property type="match status" value="1"/>
</dbReference>
<evidence type="ECO:0000313" key="9">
    <source>
        <dbReference type="Proteomes" id="UP001328733"/>
    </source>
</evidence>
<proteinExistence type="inferred from homology"/>
<dbReference type="Gene3D" id="3.40.720.10">
    <property type="entry name" value="Alkaline Phosphatase, subunit A"/>
    <property type="match status" value="1"/>
</dbReference>
<dbReference type="Gene3D" id="3.30.1120.10">
    <property type="match status" value="1"/>
</dbReference>
<feature type="domain" description="Sulfatase N-terminal" evidence="7">
    <location>
        <begin position="38"/>
        <end position="357"/>
    </location>
</feature>
<comment type="caution">
    <text evidence="8">The sequence shown here is derived from an EMBL/GenBank/DDBJ whole genome shotgun (WGS) entry which is preliminary data.</text>
</comment>
<dbReference type="PANTHER" id="PTHR10342:SF274">
    <property type="entry name" value="ARYLSULFATASE B"/>
    <property type="match status" value="1"/>
</dbReference>
<organism evidence="8 9">
    <name type="scientific">Pannus brasiliensis CCIBt3594</name>
    <dbReference type="NCBI Taxonomy" id="1427578"/>
    <lineage>
        <taxon>Bacteria</taxon>
        <taxon>Bacillati</taxon>
        <taxon>Cyanobacteriota</taxon>
        <taxon>Cyanophyceae</taxon>
        <taxon>Oscillatoriophycideae</taxon>
        <taxon>Chroococcales</taxon>
        <taxon>Microcystaceae</taxon>
        <taxon>Pannus</taxon>
    </lineage>
</organism>
<keyword evidence="4" id="KW-0106">Calcium</keyword>
<evidence type="ECO:0000256" key="4">
    <source>
        <dbReference type="ARBA" id="ARBA00022837"/>
    </source>
</evidence>
<dbReference type="RefSeq" id="WP_332866690.1">
    <property type="nucleotide sequence ID" value="NZ_JBAFSM010000042.1"/>
</dbReference>
<keyword evidence="5" id="KW-0325">Glycoprotein</keyword>
<evidence type="ECO:0000256" key="5">
    <source>
        <dbReference type="ARBA" id="ARBA00023180"/>
    </source>
</evidence>
<dbReference type="InterPro" id="IPR024607">
    <property type="entry name" value="Sulfatase_CS"/>
</dbReference>
<dbReference type="GO" id="GO:0046872">
    <property type="term" value="F:metal ion binding"/>
    <property type="evidence" value="ECO:0007669"/>
    <property type="project" value="UniProtKB-KW"/>
</dbReference>
<feature type="region of interest" description="Disordered" evidence="6">
    <location>
        <begin position="286"/>
        <end position="308"/>
    </location>
</feature>
<dbReference type="AlphaFoldDB" id="A0AAW9QQN1"/>
<comment type="similarity">
    <text evidence="1">Belongs to the sulfatase family.</text>
</comment>
<keyword evidence="3" id="KW-0378">Hydrolase</keyword>